<evidence type="ECO:0000256" key="4">
    <source>
        <dbReference type="ARBA" id="ARBA00023159"/>
    </source>
</evidence>
<evidence type="ECO:0000256" key="7">
    <source>
        <dbReference type="ARBA" id="ARBA00024343"/>
    </source>
</evidence>
<evidence type="ECO:0000256" key="3">
    <source>
        <dbReference type="ARBA" id="ARBA00023125"/>
    </source>
</evidence>
<evidence type="ECO:0000256" key="1">
    <source>
        <dbReference type="ARBA" id="ARBA00004123"/>
    </source>
</evidence>
<keyword evidence="2" id="KW-0805">Transcription regulation</keyword>
<dbReference type="InterPro" id="IPR036955">
    <property type="entry name" value="AP2/ERF_dom_sf"/>
</dbReference>
<comment type="subcellular location">
    <subcellularLocation>
        <location evidence="1">Nucleus</location>
    </subcellularLocation>
</comment>
<dbReference type="PANTHER" id="PTHR31985:SF273">
    <property type="entry name" value="ETHYLENE-RESPONSIVE TRANSCRIPTION FACTOR ERF017"/>
    <property type="match status" value="1"/>
</dbReference>
<keyword evidence="4" id="KW-0010">Activator</keyword>
<dbReference type="Gene3D" id="3.30.730.10">
    <property type="entry name" value="AP2/ERF domain"/>
    <property type="match status" value="1"/>
</dbReference>
<dbReference type="InterPro" id="IPR001471">
    <property type="entry name" value="AP2/ERF_dom"/>
</dbReference>
<gene>
    <name evidence="9" type="primary">DREB5-1</name>
</gene>
<evidence type="ECO:0000256" key="5">
    <source>
        <dbReference type="ARBA" id="ARBA00023163"/>
    </source>
</evidence>
<dbReference type="PROSITE" id="PS51032">
    <property type="entry name" value="AP2_ERF"/>
    <property type="match status" value="1"/>
</dbReference>
<dbReference type="CDD" id="cd00018">
    <property type="entry name" value="AP2"/>
    <property type="match status" value="1"/>
</dbReference>
<sequence>MVEKAVSSTLRGKRGGSLLAPTLRARSGVIGKKLSSHVETQSSSVHYKGVRMRTWGKWVSEIREPNKRSRIWLGSFPTAEMAAKAYDAAVVCLRGQSATLNFPDSPPQCVSPSREPKDVQAAAAAAAAACCTSSATPSIGEPANIPTFESSSSAVESFSASSSQEASSAVTLTSSSTVPLEEWINSEFGELEPLLDNAFRFPELPPLDQICQLPSGAFLDTESRMLYDSLWCFS</sequence>
<dbReference type="GO" id="GO:0003677">
    <property type="term" value="F:DNA binding"/>
    <property type="evidence" value="ECO:0007669"/>
    <property type="project" value="UniProtKB-KW"/>
</dbReference>
<dbReference type="SUPFAM" id="SSF54171">
    <property type="entry name" value="DNA-binding domain"/>
    <property type="match status" value="1"/>
</dbReference>
<dbReference type="SMART" id="SM00380">
    <property type="entry name" value="AP2"/>
    <property type="match status" value="1"/>
</dbReference>
<keyword evidence="3" id="KW-0238">DNA-binding</keyword>
<dbReference type="PANTHER" id="PTHR31985">
    <property type="entry name" value="ETHYLENE-RESPONSIVE TRANSCRIPTION FACTOR ERF042-RELATED"/>
    <property type="match status" value="1"/>
</dbReference>
<dbReference type="AlphaFoldDB" id="A0A144LGP4"/>
<name>A0A144LGP4_9BRYO</name>
<comment type="similarity">
    <text evidence="7">Belongs to the AP2/ERF transcription factor family. ERF subfamily.</text>
</comment>
<dbReference type="Pfam" id="PF00847">
    <property type="entry name" value="AP2"/>
    <property type="match status" value="1"/>
</dbReference>
<keyword evidence="6" id="KW-0539">Nucleus</keyword>
<proteinExistence type="evidence at transcript level"/>
<accession>A0A144LGP4</accession>
<dbReference type="InterPro" id="IPR016177">
    <property type="entry name" value="DNA-bd_dom_sf"/>
</dbReference>
<dbReference type="InterPro" id="IPR051032">
    <property type="entry name" value="AP2/ERF_TF_ERF_subfamily"/>
</dbReference>
<reference evidence="9" key="1">
    <citation type="journal article" date="2016" name="J. Plant Physiol.">
        <title>Novel DREB A-5 subgroup transcription factors from desert moss (Syntrichia caninervis) confers multiple abiotic stress tolerance to yeast.</title>
        <authorList>
            <person name="Li H."/>
            <person name="Zhang D."/>
            <person name="Li X."/>
            <person name="Guan K."/>
            <person name="Yang H."/>
        </authorList>
    </citation>
    <scope>NUCLEOTIDE SEQUENCE</scope>
</reference>
<evidence type="ECO:0000256" key="6">
    <source>
        <dbReference type="ARBA" id="ARBA00023242"/>
    </source>
</evidence>
<dbReference type="EMBL" id="KU613409">
    <property type="protein sequence ID" value="AMT92109.1"/>
    <property type="molecule type" value="mRNA"/>
</dbReference>
<organism evidence="9">
    <name type="scientific">Syntrichia caninervis</name>
    <dbReference type="NCBI Taxonomy" id="200751"/>
    <lineage>
        <taxon>Eukaryota</taxon>
        <taxon>Viridiplantae</taxon>
        <taxon>Streptophyta</taxon>
        <taxon>Embryophyta</taxon>
        <taxon>Bryophyta</taxon>
        <taxon>Bryophytina</taxon>
        <taxon>Bryopsida</taxon>
        <taxon>Dicranidae</taxon>
        <taxon>Pottiales</taxon>
        <taxon>Pottiaceae</taxon>
        <taxon>Syntrichia</taxon>
    </lineage>
</organism>
<dbReference type="PRINTS" id="PR00367">
    <property type="entry name" value="ETHRSPELEMNT"/>
</dbReference>
<keyword evidence="5" id="KW-0804">Transcription</keyword>
<dbReference type="GO" id="GO:0003700">
    <property type="term" value="F:DNA-binding transcription factor activity"/>
    <property type="evidence" value="ECO:0007669"/>
    <property type="project" value="InterPro"/>
</dbReference>
<feature type="domain" description="AP2/ERF" evidence="8">
    <location>
        <begin position="46"/>
        <end position="103"/>
    </location>
</feature>
<protein>
    <submittedName>
        <fullName evidence="9">Dehydration-responsive element-binding protein 5-1</fullName>
    </submittedName>
</protein>
<dbReference type="FunFam" id="3.30.730.10:FF:000001">
    <property type="entry name" value="Ethylene-responsive transcription factor 2"/>
    <property type="match status" value="1"/>
</dbReference>
<evidence type="ECO:0000259" key="8">
    <source>
        <dbReference type="PROSITE" id="PS51032"/>
    </source>
</evidence>
<evidence type="ECO:0000313" key="9">
    <source>
        <dbReference type="EMBL" id="AMT92109.1"/>
    </source>
</evidence>
<dbReference type="GO" id="GO:0005634">
    <property type="term" value="C:nucleus"/>
    <property type="evidence" value="ECO:0007669"/>
    <property type="project" value="UniProtKB-SubCell"/>
</dbReference>
<evidence type="ECO:0000256" key="2">
    <source>
        <dbReference type="ARBA" id="ARBA00023015"/>
    </source>
</evidence>